<dbReference type="Gene3D" id="2.60.40.2970">
    <property type="match status" value="1"/>
</dbReference>
<sequence>MNVHASLSVDAKHDKVLVTFRAENLSERRAWLPRSVAADQALTGRLFDLREHPGGAEVAYTGPWVKRGPMTAADFVELAPHSAHTHTIDITDAYDFKPGQHSYEIRYEGGALPDVRQLDATRAIEAAPVVFSHTAPPGP</sequence>
<gene>
    <name evidence="1" type="ORF">HH212_13505</name>
</gene>
<dbReference type="Proteomes" id="UP000502415">
    <property type="component" value="Chromosome"/>
</dbReference>
<dbReference type="KEGG" id="mfy:HH212_13505"/>
<proteinExistence type="predicted"/>
<keyword evidence="2" id="KW-1185">Reference proteome</keyword>
<accession>A0A7Z2VXH5</accession>
<organism evidence="1 2">
    <name type="scientific">Massilia forsythiae</name>
    <dbReference type="NCBI Taxonomy" id="2728020"/>
    <lineage>
        <taxon>Bacteria</taxon>
        <taxon>Pseudomonadati</taxon>
        <taxon>Pseudomonadota</taxon>
        <taxon>Betaproteobacteria</taxon>
        <taxon>Burkholderiales</taxon>
        <taxon>Oxalobacteraceae</taxon>
        <taxon>Telluria group</taxon>
        <taxon>Massilia</taxon>
    </lineage>
</organism>
<name>A0A7Z2VXH5_9BURK</name>
<evidence type="ECO:0000313" key="1">
    <source>
        <dbReference type="EMBL" id="QJE00914.1"/>
    </source>
</evidence>
<dbReference type="EMBL" id="CP051685">
    <property type="protein sequence ID" value="QJE00914.1"/>
    <property type="molecule type" value="Genomic_DNA"/>
</dbReference>
<dbReference type="AlphaFoldDB" id="A0A7Z2VXH5"/>
<protein>
    <submittedName>
        <fullName evidence="1">Uncharacterized protein</fullName>
    </submittedName>
</protein>
<reference evidence="1 2" key="1">
    <citation type="submission" date="2020-04" db="EMBL/GenBank/DDBJ databases">
        <title>Genome sequencing of novel species.</title>
        <authorList>
            <person name="Heo J."/>
            <person name="Kim S.-J."/>
            <person name="Kim J.-S."/>
            <person name="Hong S.-B."/>
            <person name="Kwon S.-W."/>
        </authorList>
    </citation>
    <scope>NUCLEOTIDE SEQUENCE [LARGE SCALE GENOMIC DNA]</scope>
    <source>
        <strain evidence="1 2">GN2-R2</strain>
    </source>
</reference>
<dbReference type="RefSeq" id="WP_170202944.1">
    <property type="nucleotide sequence ID" value="NZ_CP051685.1"/>
</dbReference>
<evidence type="ECO:0000313" key="2">
    <source>
        <dbReference type="Proteomes" id="UP000502415"/>
    </source>
</evidence>